<evidence type="ECO:0000313" key="2">
    <source>
        <dbReference type="EMBL" id="CAE8676889.1"/>
    </source>
</evidence>
<dbReference type="PROSITE" id="PS51186">
    <property type="entry name" value="GNAT"/>
    <property type="match status" value="1"/>
</dbReference>
<sequence>MPASLWTGCSGLRVLDVCGSLEGVQTETLVHLQPSHAKWAETAICQLLHVCFPDQPIPSGLEETLGFFPEERCHWLLLIQRPQRKRVLCSSPQGISASRVQEGQFDRLDQLDGDRLAGCVCFVDLTSALFIHALAVQPELRRRGLGTRLCVEAQKLSVRRGIARLEGTVDVSGTSAERLRAYYGWLGGHVVESAGFGPQGAADATQLRFRKTLEPGLSEADVDVWLSQLRSGCVWRWLRFLKSTAAECCEQKAAVEFK</sequence>
<organism evidence="2 3">
    <name type="scientific">Polarella glacialis</name>
    <name type="common">Dinoflagellate</name>
    <dbReference type="NCBI Taxonomy" id="89957"/>
    <lineage>
        <taxon>Eukaryota</taxon>
        <taxon>Sar</taxon>
        <taxon>Alveolata</taxon>
        <taxon>Dinophyceae</taxon>
        <taxon>Suessiales</taxon>
        <taxon>Suessiaceae</taxon>
        <taxon>Polarella</taxon>
    </lineage>
</organism>
<comment type="caution">
    <text evidence="2">The sequence shown here is derived from an EMBL/GenBank/DDBJ whole genome shotgun (WGS) entry which is preliminary data.</text>
</comment>
<feature type="domain" description="N-acetyltransferase" evidence="1">
    <location>
        <begin position="62"/>
        <end position="214"/>
    </location>
</feature>
<dbReference type="EMBL" id="CAJNNW010025332">
    <property type="protein sequence ID" value="CAE8676889.1"/>
    <property type="molecule type" value="Genomic_DNA"/>
</dbReference>
<dbReference type="Proteomes" id="UP000626109">
    <property type="component" value="Unassembled WGS sequence"/>
</dbReference>
<reference evidence="2" key="1">
    <citation type="submission" date="2021-02" db="EMBL/GenBank/DDBJ databases">
        <authorList>
            <person name="Dougan E. K."/>
            <person name="Rhodes N."/>
            <person name="Thang M."/>
            <person name="Chan C."/>
        </authorList>
    </citation>
    <scope>NUCLEOTIDE SEQUENCE</scope>
</reference>
<dbReference type="GO" id="GO:0016747">
    <property type="term" value="F:acyltransferase activity, transferring groups other than amino-acyl groups"/>
    <property type="evidence" value="ECO:0007669"/>
    <property type="project" value="InterPro"/>
</dbReference>
<dbReference type="AlphaFoldDB" id="A0A813JFM1"/>
<dbReference type="CDD" id="cd04301">
    <property type="entry name" value="NAT_SF"/>
    <property type="match status" value="1"/>
</dbReference>
<protein>
    <recommendedName>
        <fullName evidence="1">N-acetyltransferase domain-containing protein</fullName>
    </recommendedName>
</protein>
<feature type="non-terminal residue" evidence="2">
    <location>
        <position position="258"/>
    </location>
</feature>
<dbReference type="InterPro" id="IPR016181">
    <property type="entry name" value="Acyl_CoA_acyltransferase"/>
</dbReference>
<name>A0A813JFM1_POLGL</name>
<evidence type="ECO:0000259" key="1">
    <source>
        <dbReference type="PROSITE" id="PS51186"/>
    </source>
</evidence>
<dbReference type="Gene3D" id="3.40.630.30">
    <property type="match status" value="1"/>
</dbReference>
<accession>A0A813JFM1</accession>
<dbReference type="Pfam" id="PF00583">
    <property type="entry name" value="Acetyltransf_1"/>
    <property type="match status" value="1"/>
</dbReference>
<dbReference type="InterPro" id="IPR000182">
    <property type="entry name" value="GNAT_dom"/>
</dbReference>
<proteinExistence type="predicted"/>
<gene>
    <name evidence="2" type="ORF">PGLA2088_LOCUS20085</name>
</gene>
<dbReference type="SUPFAM" id="SSF55729">
    <property type="entry name" value="Acyl-CoA N-acyltransferases (Nat)"/>
    <property type="match status" value="1"/>
</dbReference>
<evidence type="ECO:0000313" key="3">
    <source>
        <dbReference type="Proteomes" id="UP000626109"/>
    </source>
</evidence>